<accession>A0A3A4R7Q8</accession>
<name>A0A3A4R7Q8_9BACT</name>
<dbReference type="AlphaFoldDB" id="A0A3A4R7Q8"/>
<dbReference type="Proteomes" id="UP000266426">
    <property type="component" value="Unassembled WGS sequence"/>
</dbReference>
<evidence type="ECO:0000313" key="1">
    <source>
        <dbReference type="EMBL" id="RJP61029.1"/>
    </source>
</evidence>
<comment type="caution">
    <text evidence="1">The sequence shown here is derived from an EMBL/GenBank/DDBJ whole genome shotgun (WGS) entry which is preliminary data.</text>
</comment>
<sequence length="233" mass="27455">MGLRNGDIISETMTYQVKTRVFFRKMCLPFFRKRIIFLVGYRKSSDGLVMDDYVSMLPSPSWIDPLHWFTPSGHVYLTRHAMKRFRMSKSLIKKCVKHALNVDKEKRTLKHFHFMPHTKQLSEQLVKECLNKAALSTERALYWLGTGLHVLQDKYAHFEQNAGFKAHLPFGPDPDNPEKHPYEYWRAYLASQEYIMQYLTRKKELSVRHTKSNRTAAYSRVDFISGKLSMTIN</sequence>
<evidence type="ECO:0008006" key="3">
    <source>
        <dbReference type="Google" id="ProtNLM"/>
    </source>
</evidence>
<dbReference type="EMBL" id="QZJZ01000017">
    <property type="protein sequence ID" value="RJP61029.1"/>
    <property type="molecule type" value="Genomic_DNA"/>
</dbReference>
<protein>
    <recommendedName>
        <fullName evidence="3">Phospholipase C/D domain-containing protein</fullName>
    </recommendedName>
</protein>
<evidence type="ECO:0000313" key="2">
    <source>
        <dbReference type="Proteomes" id="UP000266426"/>
    </source>
</evidence>
<reference evidence="1 2" key="1">
    <citation type="journal article" date="2017" name="ISME J.">
        <title>Energy and carbon metabolisms in a deep terrestrial subsurface fluid microbial community.</title>
        <authorList>
            <person name="Momper L."/>
            <person name="Jungbluth S.P."/>
            <person name="Lee M.D."/>
            <person name="Amend J.P."/>
        </authorList>
    </citation>
    <scope>NUCLEOTIDE SEQUENCE [LARGE SCALE GENOMIC DNA]</scope>
    <source>
        <strain evidence="1">SURF_26</strain>
    </source>
</reference>
<organism evidence="1 2">
    <name type="scientific">Candidatus Auribacter fodinae</name>
    <dbReference type="NCBI Taxonomy" id="2093366"/>
    <lineage>
        <taxon>Bacteria</taxon>
        <taxon>Pseudomonadati</taxon>
        <taxon>Candidatus Auribacterota</taxon>
        <taxon>Candidatus Auribacteria</taxon>
        <taxon>Candidatus Auribacterales</taxon>
        <taxon>Candidatus Auribacteraceae</taxon>
        <taxon>Candidatus Auribacter</taxon>
    </lineage>
</organism>
<proteinExistence type="predicted"/>
<gene>
    <name evidence="1" type="ORF">C4541_02865</name>
</gene>